<gene>
    <name evidence="1" type="ORF">L687_05355</name>
</gene>
<proteinExistence type="predicted"/>
<organism evidence="1 2">
    <name type="scientific">Microbacterium maritypicum MF109</name>
    <dbReference type="NCBI Taxonomy" id="1333857"/>
    <lineage>
        <taxon>Bacteria</taxon>
        <taxon>Bacillati</taxon>
        <taxon>Actinomycetota</taxon>
        <taxon>Actinomycetes</taxon>
        <taxon>Micrococcales</taxon>
        <taxon>Microbacteriaceae</taxon>
        <taxon>Microbacterium</taxon>
    </lineage>
</organism>
<reference evidence="1 2" key="1">
    <citation type="journal article" date="2013" name="Genome Announc.">
        <title>Whole-genome sequences of five oyster-associated bacteria show potential for crude oil hydrocarbon degradation.</title>
        <authorList>
            <person name="Chauhan A."/>
            <person name="Green S."/>
            <person name="Pathak A."/>
            <person name="Thomas J."/>
            <person name="Venkatramanan R."/>
        </authorList>
    </citation>
    <scope>NUCLEOTIDE SEQUENCE [LARGE SCALE GENOMIC DNA]</scope>
    <source>
        <strain evidence="1 2">MF109</strain>
    </source>
</reference>
<accession>T5KJH7</accession>
<sequence>MTRRASLQDGDPRLGKLVDLQWSGPWSWQCAAIPGEEHPDPLGVHRCRPEVPFGVHRCRPEVPFGVGA</sequence>
<dbReference type="EMBL" id="ATAO01000206">
    <property type="protein sequence ID" value="EQM74888.1"/>
    <property type="molecule type" value="Genomic_DNA"/>
</dbReference>
<evidence type="ECO:0000313" key="2">
    <source>
        <dbReference type="Proteomes" id="UP000016033"/>
    </source>
</evidence>
<protein>
    <submittedName>
        <fullName evidence="1">Uncharacterized protein</fullName>
    </submittedName>
</protein>
<dbReference type="AlphaFoldDB" id="T5KJH7"/>
<name>T5KJH7_MICMQ</name>
<comment type="caution">
    <text evidence="1">The sequence shown here is derived from an EMBL/GenBank/DDBJ whole genome shotgun (WGS) entry which is preliminary data.</text>
</comment>
<dbReference type="Proteomes" id="UP000016033">
    <property type="component" value="Unassembled WGS sequence"/>
</dbReference>
<evidence type="ECO:0000313" key="1">
    <source>
        <dbReference type="EMBL" id="EQM74888.1"/>
    </source>
</evidence>